<dbReference type="GO" id="GO:0006629">
    <property type="term" value="P:lipid metabolic process"/>
    <property type="evidence" value="ECO:0007669"/>
    <property type="project" value="InterPro"/>
</dbReference>
<reference evidence="2" key="2">
    <citation type="submission" date="2022-10" db="EMBL/GenBank/DDBJ databases">
        <authorList>
            <consortium name="ENA_rothamsted_submissions"/>
            <consortium name="culmorum"/>
            <person name="King R."/>
        </authorList>
    </citation>
    <scope>NUCLEOTIDE SEQUENCE</scope>
</reference>
<dbReference type="AlphaFoldDB" id="A0A9N9RKL5"/>
<dbReference type="EMBL" id="OU895877">
    <property type="protein sequence ID" value="CAG9798151.1"/>
    <property type="molecule type" value="Genomic_DNA"/>
</dbReference>
<dbReference type="SUPFAM" id="SSF51695">
    <property type="entry name" value="PLC-like phosphodiesterases"/>
    <property type="match status" value="1"/>
</dbReference>
<dbReference type="Gene3D" id="3.20.20.190">
    <property type="entry name" value="Phosphatidylinositol (PI) phosphodiesterase"/>
    <property type="match status" value="1"/>
</dbReference>
<protein>
    <recommendedName>
        <fullName evidence="1">Phosphatidylinositol-specific phospholipase C X domain-containing protein</fullName>
    </recommendedName>
</protein>
<keyword evidence="3" id="KW-1185">Reference proteome</keyword>
<dbReference type="PANTHER" id="PTHR13593">
    <property type="match status" value="1"/>
</dbReference>
<dbReference type="OrthoDB" id="1046782at2759"/>
<dbReference type="PANTHER" id="PTHR13593:SF113">
    <property type="entry name" value="SI:DKEY-266F7.9"/>
    <property type="match status" value="1"/>
</dbReference>
<dbReference type="InterPro" id="IPR017946">
    <property type="entry name" value="PLC-like_Pdiesterase_TIM-brl"/>
</dbReference>
<evidence type="ECO:0000313" key="2">
    <source>
        <dbReference type="EMBL" id="CAG9798151.1"/>
    </source>
</evidence>
<accession>A0A9N9RKL5</accession>
<dbReference type="PROSITE" id="PS50007">
    <property type="entry name" value="PIPLC_X_DOMAIN"/>
    <property type="match status" value="1"/>
</dbReference>
<reference evidence="2" key="1">
    <citation type="submission" date="2022-01" db="EMBL/GenBank/DDBJ databases">
        <authorList>
            <person name="King R."/>
        </authorList>
    </citation>
    <scope>NUCLEOTIDE SEQUENCE</scope>
</reference>
<name>A0A9N9RKL5_9DIPT</name>
<feature type="domain" description="Phosphatidylinositol-specific phospholipase C X" evidence="1">
    <location>
        <begin position="36"/>
        <end position="206"/>
    </location>
</feature>
<dbReference type="GO" id="GO:0008081">
    <property type="term" value="F:phosphoric diester hydrolase activity"/>
    <property type="evidence" value="ECO:0007669"/>
    <property type="project" value="InterPro"/>
</dbReference>
<evidence type="ECO:0000259" key="1">
    <source>
        <dbReference type="SMART" id="SM00148"/>
    </source>
</evidence>
<organism evidence="2 3">
    <name type="scientific">Chironomus riparius</name>
    <dbReference type="NCBI Taxonomy" id="315576"/>
    <lineage>
        <taxon>Eukaryota</taxon>
        <taxon>Metazoa</taxon>
        <taxon>Ecdysozoa</taxon>
        <taxon>Arthropoda</taxon>
        <taxon>Hexapoda</taxon>
        <taxon>Insecta</taxon>
        <taxon>Pterygota</taxon>
        <taxon>Neoptera</taxon>
        <taxon>Endopterygota</taxon>
        <taxon>Diptera</taxon>
        <taxon>Nematocera</taxon>
        <taxon>Chironomoidea</taxon>
        <taxon>Chironomidae</taxon>
        <taxon>Chironominae</taxon>
        <taxon>Chironomus</taxon>
    </lineage>
</organism>
<gene>
    <name evidence="2" type="ORF">CHIRRI_LOCUS1136</name>
</gene>
<dbReference type="InterPro" id="IPR000909">
    <property type="entry name" value="PLipase_C_PInositol-sp_X_dom"/>
</dbReference>
<proteinExistence type="predicted"/>
<sequence length="324" mass="38917">MSEFKGKNVQGSSANFYKFSDDLENWMGNLPNEIRDRIPIINLAIPGSHDSGAYAVTRHSKIAPDAEDVVRQLYRFIPWVVRKWAKTQKYTFREQLYNGIRYFDLRLAVNDDDDQIYFVHGVYCDEVMYPLEEMLNFLIDHPQEFVILDCQHFYNFEPHHHQKFFQVLLKLFNTRIYERFIHEQDFPYLTLSKALNLHKQLFIIYRNQNIDKTFFQSYHFQNPWPNVTDIRKLEEFLDHRIMLRSPYQGYCTQLVLTPTSSFIIRRFYSSLRSKCAKQVDKECKAYLESQKPGPFKDFEDRMCFSQILLIYMTIISQRQLLILT</sequence>
<dbReference type="SMART" id="SM00148">
    <property type="entry name" value="PLCXc"/>
    <property type="match status" value="1"/>
</dbReference>
<evidence type="ECO:0000313" key="3">
    <source>
        <dbReference type="Proteomes" id="UP001153620"/>
    </source>
</evidence>
<dbReference type="InterPro" id="IPR051057">
    <property type="entry name" value="PI-PLC_domain"/>
</dbReference>
<dbReference type="Proteomes" id="UP001153620">
    <property type="component" value="Chromosome 1"/>
</dbReference>